<evidence type="ECO:0008006" key="3">
    <source>
        <dbReference type="Google" id="ProtNLM"/>
    </source>
</evidence>
<protein>
    <recommendedName>
        <fullName evidence="3">C-type lysozyme inhibitor domain-containing protein</fullName>
    </recommendedName>
</protein>
<keyword evidence="2" id="KW-1185">Reference proteome</keyword>
<proteinExistence type="predicted"/>
<gene>
    <name evidence="1" type="ORF">HQ945_19335</name>
</gene>
<dbReference type="RefSeq" id="WP_174208413.1">
    <property type="nucleotide sequence ID" value="NZ_JABUMX010000005.1"/>
</dbReference>
<evidence type="ECO:0000313" key="1">
    <source>
        <dbReference type="EMBL" id="NTS33413.1"/>
    </source>
</evidence>
<evidence type="ECO:0000313" key="2">
    <source>
        <dbReference type="Proteomes" id="UP000550508"/>
    </source>
</evidence>
<dbReference type="Proteomes" id="UP000550508">
    <property type="component" value="Unassembled WGS sequence"/>
</dbReference>
<dbReference type="EMBL" id="JABUMX010000005">
    <property type="protein sequence ID" value="NTS33413.1"/>
    <property type="molecule type" value="Genomic_DNA"/>
</dbReference>
<organism evidence="1 2">
    <name type="scientific">Phyllobacterium pellucidum</name>
    <dbReference type="NCBI Taxonomy" id="2740464"/>
    <lineage>
        <taxon>Bacteria</taxon>
        <taxon>Pseudomonadati</taxon>
        <taxon>Pseudomonadota</taxon>
        <taxon>Alphaproteobacteria</taxon>
        <taxon>Hyphomicrobiales</taxon>
        <taxon>Phyllobacteriaceae</taxon>
        <taxon>Phyllobacterium</taxon>
    </lineage>
</organism>
<sequence length="106" mass="10724">MLGHLSIAAISALMLVSNEPSTPGASVGVGNPYPVSNYKCEDGTHLAVRLLGDRASVSVNGATEVELPLMGPGGTTFSNGRQTLSIVQGKLSWGVGRAVPSECTGG</sequence>
<dbReference type="AlphaFoldDB" id="A0A849W070"/>
<reference evidence="1 2" key="1">
    <citation type="submission" date="2020-05" db="EMBL/GenBank/DDBJ databases">
        <authorList>
            <person name="Kim M.K."/>
        </authorList>
    </citation>
    <scope>NUCLEOTIDE SEQUENCE [LARGE SCALE GENOMIC DNA]</scope>
    <source>
        <strain evidence="1 2">BT25</strain>
    </source>
</reference>
<accession>A0A849W070</accession>
<comment type="caution">
    <text evidence="1">The sequence shown here is derived from an EMBL/GenBank/DDBJ whole genome shotgun (WGS) entry which is preliminary data.</text>
</comment>
<name>A0A849W070_9HYPH</name>